<reference evidence="1 2" key="1">
    <citation type="submission" date="2020-08" db="EMBL/GenBank/DDBJ databases">
        <title>Genome sequence of Nocardioides mesophilus KACC 16243T.</title>
        <authorList>
            <person name="Hyun D.-W."/>
            <person name="Bae J.-W."/>
        </authorList>
    </citation>
    <scope>NUCLEOTIDE SEQUENCE [LARGE SCALE GENOMIC DNA]</scope>
    <source>
        <strain evidence="1 2">KACC 16243</strain>
    </source>
</reference>
<proteinExistence type="predicted"/>
<evidence type="ECO:0000313" key="2">
    <source>
        <dbReference type="Proteomes" id="UP000515947"/>
    </source>
</evidence>
<dbReference type="RefSeq" id="WP_187578229.1">
    <property type="nucleotide sequence ID" value="NZ_CP060713.1"/>
</dbReference>
<organism evidence="1 2">
    <name type="scientific">Nocardioides mesophilus</name>
    <dbReference type="NCBI Taxonomy" id="433659"/>
    <lineage>
        <taxon>Bacteria</taxon>
        <taxon>Bacillati</taxon>
        <taxon>Actinomycetota</taxon>
        <taxon>Actinomycetes</taxon>
        <taxon>Propionibacteriales</taxon>
        <taxon>Nocardioidaceae</taxon>
        <taxon>Nocardioides</taxon>
    </lineage>
</organism>
<gene>
    <name evidence="1" type="ORF">H9L09_18200</name>
</gene>
<dbReference type="Proteomes" id="UP000515947">
    <property type="component" value="Chromosome"/>
</dbReference>
<dbReference type="GO" id="GO:0016874">
    <property type="term" value="F:ligase activity"/>
    <property type="evidence" value="ECO:0007669"/>
    <property type="project" value="UniProtKB-KW"/>
</dbReference>
<name>A0A7G9R9W2_9ACTN</name>
<dbReference type="Gene3D" id="3.90.1140.10">
    <property type="entry name" value="Cyclic phosphodiesterase"/>
    <property type="match status" value="1"/>
</dbReference>
<dbReference type="AlphaFoldDB" id="A0A7G9R9W2"/>
<keyword evidence="1" id="KW-0436">Ligase</keyword>
<accession>A0A7G9R9W2</accession>
<dbReference type="Pfam" id="PF13563">
    <property type="entry name" value="2_5_RNA_ligase2"/>
    <property type="match status" value="1"/>
</dbReference>
<evidence type="ECO:0000313" key="1">
    <source>
        <dbReference type="EMBL" id="QNN52387.1"/>
    </source>
</evidence>
<dbReference type="KEGG" id="nmes:H9L09_18200"/>
<sequence length="174" mass="19065">MALSVCLLADSASDFALRALWRRLEDAGIGTLLSHTHGHHVPHLTFASLLDYDLAQVRTAVAGLPDAGPTTLPFDALGMFRRSRCWLAPAASSDLARRQEAVVRAIRTTPAELHRNYEPGSWTPHLTLAPRLHLEELPVVARLAFEVLPLLLTFDHAALIDTSTGVRHPLPHVV</sequence>
<dbReference type="EMBL" id="CP060713">
    <property type="protein sequence ID" value="QNN52387.1"/>
    <property type="molecule type" value="Genomic_DNA"/>
</dbReference>
<keyword evidence="2" id="KW-1185">Reference proteome</keyword>
<dbReference type="SUPFAM" id="SSF55144">
    <property type="entry name" value="LigT-like"/>
    <property type="match status" value="1"/>
</dbReference>
<dbReference type="InterPro" id="IPR009097">
    <property type="entry name" value="Cyclic_Pdiesterase"/>
</dbReference>
<protein>
    <submittedName>
        <fullName evidence="1">2'-5' RNA ligase family protein</fullName>
    </submittedName>
</protein>